<keyword evidence="9" id="KW-1185">Reference proteome</keyword>
<dbReference type="InterPro" id="IPR024521">
    <property type="entry name" value="ArsS-like_C"/>
</dbReference>
<dbReference type="SUPFAM" id="SSF102114">
    <property type="entry name" value="Radical SAM enzymes"/>
    <property type="match status" value="1"/>
</dbReference>
<accession>A0A1A8XJ56</accession>
<dbReference type="InterPro" id="IPR058240">
    <property type="entry name" value="rSAM_sf"/>
</dbReference>
<organism evidence="8 9">
    <name type="scientific">Candidatus Propionivibrio aalborgensis</name>
    <dbReference type="NCBI Taxonomy" id="1860101"/>
    <lineage>
        <taxon>Bacteria</taxon>
        <taxon>Pseudomonadati</taxon>
        <taxon>Pseudomonadota</taxon>
        <taxon>Betaproteobacteria</taxon>
        <taxon>Rhodocyclales</taxon>
        <taxon>Rhodocyclaceae</taxon>
        <taxon>Propionivibrio</taxon>
    </lineage>
</organism>
<dbReference type="InterPro" id="IPR013785">
    <property type="entry name" value="Aldolase_TIM"/>
</dbReference>
<keyword evidence="5" id="KW-0411">Iron-sulfur</keyword>
<reference evidence="8 9" key="1">
    <citation type="submission" date="2016-06" db="EMBL/GenBank/DDBJ databases">
        <authorList>
            <person name="Kjaerup R.B."/>
            <person name="Dalgaard T.S."/>
            <person name="Juul-Madsen H.R."/>
        </authorList>
    </citation>
    <scope>NUCLEOTIDE SEQUENCE [LARGE SCALE GENOMIC DNA]</scope>
    <source>
        <strain evidence="8">2</strain>
    </source>
</reference>
<proteinExistence type="predicted"/>
<evidence type="ECO:0000256" key="3">
    <source>
        <dbReference type="ARBA" id="ARBA00022723"/>
    </source>
</evidence>
<dbReference type="PANTHER" id="PTHR43728:SF1">
    <property type="entry name" value="FE-S OXIDOREDUCTASE"/>
    <property type="match status" value="1"/>
</dbReference>
<keyword evidence="4" id="KW-0408">Iron</keyword>
<dbReference type="Proteomes" id="UP000199600">
    <property type="component" value="Unassembled WGS sequence"/>
</dbReference>
<dbReference type="RefSeq" id="WP_186409617.1">
    <property type="nucleotide sequence ID" value="NZ_FLQY01000021.1"/>
</dbReference>
<dbReference type="InterPro" id="IPR026351">
    <property type="entry name" value="rSAM_ArsS-like"/>
</dbReference>
<comment type="cofactor">
    <cofactor evidence="1">
        <name>[4Fe-4S] cluster</name>
        <dbReference type="ChEBI" id="CHEBI:49883"/>
    </cofactor>
</comment>
<dbReference type="Pfam" id="PF04055">
    <property type="entry name" value="Radical_SAM"/>
    <property type="match status" value="1"/>
</dbReference>
<dbReference type="GO" id="GO:0046872">
    <property type="term" value="F:metal ion binding"/>
    <property type="evidence" value="ECO:0007669"/>
    <property type="project" value="UniProtKB-KW"/>
</dbReference>
<evidence type="ECO:0000259" key="7">
    <source>
        <dbReference type="Pfam" id="PF12345"/>
    </source>
</evidence>
<evidence type="ECO:0000256" key="5">
    <source>
        <dbReference type="ARBA" id="ARBA00023014"/>
    </source>
</evidence>
<dbReference type="EMBL" id="FLQY01000021">
    <property type="protein sequence ID" value="SBT03973.1"/>
    <property type="molecule type" value="Genomic_DNA"/>
</dbReference>
<evidence type="ECO:0000313" key="9">
    <source>
        <dbReference type="Proteomes" id="UP000199600"/>
    </source>
</evidence>
<dbReference type="Pfam" id="PF12345">
    <property type="entry name" value="DUF3641"/>
    <property type="match status" value="1"/>
</dbReference>
<keyword evidence="2" id="KW-0949">S-adenosyl-L-methionine</keyword>
<keyword evidence="3" id="KW-0479">Metal-binding</keyword>
<dbReference type="CDD" id="cd01335">
    <property type="entry name" value="Radical_SAM"/>
    <property type="match status" value="1"/>
</dbReference>
<protein>
    <submittedName>
        <fullName evidence="8">Radical SAM domain protein</fullName>
    </submittedName>
</protein>
<evidence type="ECO:0000256" key="2">
    <source>
        <dbReference type="ARBA" id="ARBA00022691"/>
    </source>
</evidence>
<evidence type="ECO:0000256" key="4">
    <source>
        <dbReference type="ARBA" id="ARBA00023004"/>
    </source>
</evidence>
<dbReference type="AlphaFoldDB" id="A0A1A8XJ56"/>
<dbReference type="GO" id="GO:0003824">
    <property type="term" value="F:catalytic activity"/>
    <property type="evidence" value="ECO:0007669"/>
    <property type="project" value="InterPro"/>
</dbReference>
<dbReference type="GO" id="GO:0051536">
    <property type="term" value="F:iron-sulfur cluster binding"/>
    <property type="evidence" value="ECO:0007669"/>
    <property type="project" value="UniProtKB-KW"/>
</dbReference>
<dbReference type="SFLD" id="SFLDS00029">
    <property type="entry name" value="Radical_SAM"/>
    <property type="match status" value="1"/>
</dbReference>
<dbReference type="NCBIfam" id="TIGR04167">
    <property type="entry name" value="rSAM_SeCys"/>
    <property type="match status" value="1"/>
</dbReference>
<dbReference type="Gene3D" id="3.20.20.70">
    <property type="entry name" value="Aldolase class I"/>
    <property type="match status" value="1"/>
</dbReference>
<evidence type="ECO:0000313" key="8">
    <source>
        <dbReference type="EMBL" id="SBT03973.1"/>
    </source>
</evidence>
<feature type="domain" description="Arsenosugar biosynthesis radical SAM protein ArsS-like C-terminal" evidence="7">
    <location>
        <begin position="183"/>
        <end position="319"/>
    </location>
</feature>
<evidence type="ECO:0000259" key="6">
    <source>
        <dbReference type="Pfam" id="PF04055"/>
    </source>
</evidence>
<dbReference type="InterPro" id="IPR007197">
    <property type="entry name" value="rSAM"/>
</dbReference>
<feature type="domain" description="Radical SAM core" evidence="6">
    <location>
        <begin position="26"/>
        <end position="164"/>
    </location>
</feature>
<dbReference type="PANTHER" id="PTHR43728">
    <property type="entry name" value="SLR0304 PROTEIN"/>
    <property type="match status" value="1"/>
</dbReference>
<gene>
    <name evidence="8" type="ORF">PROAA_1170012</name>
</gene>
<evidence type="ECO:0000256" key="1">
    <source>
        <dbReference type="ARBA" id="ARBA00001966"/>
    </source>
</evidence>
<sequence length="332" mass="36628">MHATLPLLVKTDFPALHRRSVEILQVNLGYRCNQSCLHCHVNAGPQRKEEMTRETIDALIAFIASSPEVKILDLTGGAPELNPHFRHLVVAARARGLKVIDRCNLTILEEPGHEDLADFLAAHRVEIVASLPCYLEENVDKQRGKGTFTASIKGLQRLNALGYGTPGNDLLLNLVFNPQGPTLPPPQEPLEAAYKAHLLQDYGIVFNQLFTLTNMPIQRFGSMLVSKGQFNSYMQLLRTAHREENLQHVMCRNLLSVDWQGYLYDCDFNQQLRLPISGLGRPRLHLSELNAEQLDGNAIRVAEHCYGCTAGQGSSCGGALGDETVAAPTCAA</sequence>
<name>A0A1A8XJ56_9RHOO</name>
<dbReference type="SFLD" id="SFLDG01067">
    <property type="entry name" value="SPASM/twitch_domain_containing"/>
    <property type="match status" value="1"/>
</dbReference>